<proteinExistence type="inferred from homology"/>
<evidence type="ECO:0000313" key="7">
    <source>
        <dbReference type="Proteomes" id="UP001431783"/>
    </source>
</evidence>
<dbReference type="PANTHER" id="PTHR12801">
    <property type="entry name" value="RNA EXONUCLEASE REXO1 / RECO3 FAMILY MEMBER-RELATED"/>
    <property type="match status" value="1"/>
</dbReference>
<dbReference type="Proteomes" id="UP001431783">
    <property type="component" value="Unassembled WGS sequence"/>
</dbReference>
<evidence type="ECO:0000313" key="6">
    <source>
        <dbReference type="EMBL" id="KAK9881242.1"/>
    </source>
</evidence>
<gene>
    <name evidence="6" type="ORF">WA026_015360</name>
</gene>
<keyword evidence="4" id="KW-0378">Hydrolase</keyword>
<dbReference type="GO" id="GO:0003676">
    <property type="term" value="F:nucleic acid binding"/>
    <property type="evidence" value="ECO:0007669"/>
    <property type="project" value="InterPro"/>
</dbReference>
<keyword evidence="5" id="KW-0539">Nucleus</keyword>
<dbReference type="InterPro" id="IPR012337">
    <property type="entry name" value="RNaseH-like_sf"/>
</dbReference>
<dbReference type="AlphaFoldDB" id="A0AAW1UL37"/>
<dbReference type="Gene3D" id="3.30.420.10">
    <property type="entry name" value="Ribonuclease H-like superfamily/Ribonuclease H"/>
    <property type="match status" value="1"/>
</dbReference>
<organism evidence="6 7">
    <name type="scientific">Henosepilachna vigintioctopunctata</name>
    <dbReference type="NCBI Taxonomy" id="420089"/>
    <lineage>
        <taxon>Eukaryota</taxon>
        <taxon>Metazoa</taxon>
        <taxon>Ecdysozoa</taxon>
        <taxon>Arthropoda</taxon>
        <taxon>Hexapoda</taxon>
        <taxon>Insecta</taxon>
        <taxon>Pterygota</taxon>
        <taxon>Neoptera</taxon>
        <taxon>Endopterygota</taxon>
        <taxon>Coleoptera</taxon>
        <taxon>Polyphaga</taxon>
        <taxon>Cucujiformia</taxon>
        <taxon>Coccinelloidea</taxon>
        <taxon>Coccinellidae</taxon>
        <taxon>Epilachninae</taxon>
        <taxon>Epilachnini</taxon>
        <taxon>Henosepilachna</taxon>
    </lineage>
</organism>
<protein>
    <submittedName>
        <fullName evidence="6">Uncharacterized protein</fullName>
    </submittedName>
</protein>
<dbReference type="PANTHER" id="PTHR12801:SF115">
    <property type="entry name" value="FI18136P1-RELATED"/>
    <property type="match status" value="1"/>
</dbReference>
<dbReference type="GO" id="GO:0005634">
    <property type="term" value="C:nucleus"/>
    <property type="evidence" value="ECO:0007669"/>
    <property type="project" value="UniProtKB-SubCell"/>
</dbReference>
<reference evidence="6 7" key="1">
    <citation type="submission" date="2023-03" db="EMBL/GenBank/DDBJ databases">
        <title>Genome insight into feeding habits of ladybird beetles.</title>
        <authorList>
            <person name="Li H.-S."/>
            <person name="Huang Y.-H."/>
            <person name="Pang H."/>
        </authorList>
    </citation>
    <scope>NUCLEOTIDE SEQUENCE [LARGE SCALE GENOMIC DNA]</scope>
    <source>
        <strain evidence="6">SYSU_2023b</strain>
        <tissue evidence="6">Whole body</tissue>
    </source>
</reference>
<dbReference type="InterPro" id="IPR047021">
    <property type="entry name" value="REXO1/3/4-like"/>
</dbReference>
<accession>A0AAW1UL37</accession>
<dbReference type="InterPro" id="IPR036397">
    <property type="entry name" value="RNaseH_sf"/>
</dbReference>
<dbReference type="GO" id="GO:0004527">
    <property type="term" value="F:exonuclease activity"/>
    <property type="evidence" value="ECO:0007669"/>
    <property type="project" value="InterPro"/>
</dbReference>
<dbReference type="SUPFAM" id="SSF53098">
    <property type="entry name" value="Ribonuclease H-like"/>
    <property type="match status" value="1"/>
</dbReference>
<evidence type="ECO:0000256" key="3">
    <source>
        <dbReference type="ARBA" id="ARBA00022722"/>
    </source>
</evidence>
<keyword evidence="7" id="KW-1185">Reference proteome</keyword>
<evidence type="ECO:0000256" key="5">
    <source>
        <dbReference type="ARBA" id="ARBA00023242"/>
    </source>
</evidence>
<sequence>MEKIDSGTLREEEFFERICTYILATEEFYNLVPPEEFYGRVRILYTPFASYVQNINENQVISNNANESVLGRTCARCGSSFSSTSSQYFTQKQCFYLLGKLKYQWGEGGFVKTQRTMNNWIKTGTYALDCEMCYSTKAIELCRVTVVGIDGRLLYNSFVKSEYRVVDFNTRLPRVTERDVTLNVEILPEVQRDLLSFVTKEQF</sequence>
<comment type="similarity">
    <text evidence="2">Belongs to the REXO1/REXO3 family.</text>
</comment>
<evidence type="ECO:0000256" key="4">
    <source>
        <dbReference type="ARBA" id="ARBA00022801"/>
    </source>
</evidence>
<dbReference type="EMBL" id="JARQZJ010000068">
    <property type="protein sequence ID" value="KAK9881242.1"/>
    <property type="molecule type" value="Genomic_DNA"/>
</dbReference>
<comment type="caution">
    <text evidence="6">The sequence shown here is derived from an EMBL/GenBank/DDBJ whole genome shotgun (WGS) entry which is preliminary data.</text>
</comment>
<evidence type="ECO:0000256" key="2">
    <source>
        <dbReference type="ARBA" id="ARBA00006357"/>
    </source>
</evidence>
<name>A0AAW1UL37_9CUCU</name>
<comment type="subcellular location">
    <subcellularLocation>
        <location evidence="1">Nucleus</location>
    </subcellularLocation>
</comment>
<keyword evidence="3" id="KW-0540">Nuclease</keyword>
<evidence type="ECO:0000256" key="1">
    <source>
        <dbReference type="ARBA" id="ARBA00004123"/>
    </source>
</evidence>